<evidence type="ECO:0000313" key="2">
    <source>
        <dbReference type="Proteomes" id="UP000321863"/>
    </source>
</evidence>
<comment type="caution">
    <text evidence="1">The sequence shown here is derived from an EMBL/GenBank/DDBJ whole genome shotgun (WGS) entry which is preliminary data.</text>
</comment>
<accession>A0A511YQX8</accession>
<dbReference type="RefSeq" id="WP_146943545.1">
    <property type="nucleotide sequence ID" value="NZ_BJYJ01000027.1"/>
</dbReference>
<evidence type="ECO:0000313" key="1">
    <source>
        <dbReference type="EMBL" id="GEN77607.1"/>
    </source>
</evidence>
<gene>
    <name evidence="1" type="ORF">CHA01nite_33470</name>
</gene>
<dbReference type="EMBL" id="BJYJ01000027">
    <property type="protein sequence ID" value="GEN77607.1"/>
    <property type="molecule type" value="Genomic_DNA"/>
</dbReference>
<dbReference type="OrthoDB" id="1259704at2"/>
<reference evidence="1 2" key="1">
    <citation type="submission" date="2019-07" db="EMBL/GenBank/DDBJ databases">
        <title>Whole genome shotgun sequence of Chryseobacterium hagamense NBRC 105253.</title>
        <authorList>
            <person name="Hosoyama A."/>
            <person name="Uohara A."/>
            <person name="Ohji S."/>
            <person name="Ichikawa N."/>
        </authorList>
    </citation>
    <scope>NUCLEOTIDE SEQUENCE [LARGE SCALE GENOMIC DNA]</scope>
    <source>
        <strain evidence="1 2">NBRC 105253</strain>
    </source>
</reference>
<organism evidence="1 2">
    <name type="scientific">Chryseobacterium hagamense</name>
    <dbReference type="NCBI Taxonomy" id="395935"/>
    <lineage>
        <taxon>Bacteria</taxon>
        <taxon>Pseudomonadati</taxon>
        <taxon>Bacteroidota</taxon>
        <taxon>Flavobacteriia</taxon>
        <taxon>Flavobacteriales</taxon>
        <taxon>Weeksellaceae</taxon>
        <taxon>Chryseobacterium group</taxon>
        <taxon>Chryseobacterium</taxon>
    </lineage>
</organism>
<sequence>MASEHYIFSIYGMPCDRSRYFILRTVRSDFNNASQTQEDKCRETESASRLRLLEMIGRQNNTGELELVGEFHGYPEGDIFYSESGASDISVYYMATGFGKPWIIFGTAASEEDFLTGVENDEDLRTLAPAGEPVKISARFVTENELNFN</sequence>
<name>A0A511YQX8_9FLAO</name>
<dbReference type="Proteomes" id="UP000321863">
    <property type="component" value="Unassembled WGS sequence"/>
</dbReference>
<dbReference type="AlphaFoldDB" id="A0A511YQX8"/>
<proteinExistence type="predicted"/>
<protein>
    <submittedName>
        <fullName evidence="1">Uncharacterized protein</fullName>
    </submittedName>
</protein>
<keyword evidence="2" id="KW-1185">Reference proteome</keyword>